<evidence type="ECO:0000313" key="1">
    <source>
        <dbReference type="EMBL" id="RUS98565.1"/>
    </source>
</evidence>
<gene>
    <name evidence="1" type="ORF">DSM107010_69130</name>
</gene>
<dbReference type="AlphaFoldDB" id="A0AB37U9W4"/>
<comment type="caution">
    <text evidence="1">The sequence shown here is derived from an EMBL/GenBank/DDBJ whole genome shotgun (WGS) entry which is preliminary data.</text>
</comment>
<protein>
    <submittedName>
        <fullName evidence="1">Uncharacterized protein</fullName>
    </submittedName>
</protein>
<sequence>MKEISRAVRQVYHPKSRGEKIRDSLLPDVDLDESKLELFAQHITALEGIGVNLQDKSLRDTINAYP</sequence>
<proteinExistence type="predicted"/>
<dbReference type="Proteomes" id="UP000282574">
    <property type="component" value="Unassembled WGS sequence"/>
</dbReference>
<keyword evidence="2" id="KW-1185">Reference proteome</keyword>
<dbReference type="EMBL" id="RSCK01000158">
    <property type="protein sequence ID" value="RUS98565.1"/>
    <property type="molecule type" value="Genomic_DNA"/>
</dbReference>
<evidence type="ECO:0000313" key="2">
    <source>
        <dbReference type="Proteomes" id="UP000282574"/>
    </source>
</evidence>
<dbReference type="RefSeq" id="WP_015154486.1">
    <property type="nucleotide sequence ID" value="NZ_JAVKZF010000002.1"/>
</dbReference>
<organism evidence="1 2">
    <name type="scientific">Chroococcidiopsis cubana SAG 39.79</name>
    <dbReference type="NCBI Taxonomy" id="388085"/>
    <lineage>
        <taxon>Bacteria</taxon>
        <taxon>Bacillati</taxon>
        <taxon>Cyanobacteriota</taxon>
        <taxon>Cyanophyceae</taxon>
        <taxon>Chroococcidiopsidales</taxon>
        <taxon>Chroococcidiopsidaceae</taxon>
        <taxon>Chroococcidiopsis</taxon>
    </lineage>
</organism>
<reference evidence="1 2" key="1">
    <citation type="journal article" date="2019" name="Genome Biol. Evol.">
        <title>Day and night: Metabolic profiles and evolutionary relationships of six axenic non-marine cyanobacteria.</title>
        <authorList>
            <person name="Will S.E."/>
            <person name="Henke P."/>
            <person name="Boedeker C."/>
            <person name="Huang S."/>
            <person name="Brinkmann H."/>
            <person name="Rohde M."/>
            <person name="Jarek M."/>
            <person name="Friedl T."/>
            <person name="Seufert S."/>
            <person name="Schumacher M."/>
            <person name="Overmann J."/>
            <person name="Neumann-Schaal M."/>
            <person name="Petersen J."/>
        </authorList>
    </citation>
    <scope>NUCLEOTIDE SEQUENCE [LARGE SCALE GENOMIC DNA]</scope>
    <source>
        <strain evidence="1 2">SAG 39.79</strain>
    </source>
</reference>
<name>A0AB37U9W4_9CYAN</name>
<accession>A0AB37U9W4</accession>